<dbReference type="eggNOG" id="COG0530">
    <property type="taxonomic scope" value="Bacteria"/>
</dbReference>
<keyword evidence="4 5" id="KW-0472">Membrane</keyword>
<evidence type="ECO:0000256" key="4">
    <source>
        <dbReference type="ARBA" id="ARBA00023136"/>
    </source>
</evidence>
<evidence type="ECO:0000313" key="8">
    <source>
        <dbReference type="Proteomes" id="UP000009072"/>
    </source>
</evidence>
<proteinExistence type="predicted"/>
<dbReference type="OrthoDB" id="396590at2"/>
<keyword evidence="8" id="KW-1185">Reference proteome</keyword>
<dbReference type="STRING" id="267748.MMOB2660"/>
<feature type="transmembrane region" description="Helical" evidence="5">
    <location>
        <begin position="204"/>
        <end position="225"/>
    </location>
</feature>
<feature type="transmembrane region" description="Helical" evidence="5">
    <location>
        <begin position="237"/>
        <end position="259"/>
    </location>
</feature>
<dbReference type="InterPro" id="IPR044880">
    <property type="entry name" value="NCX_ion-bd_dom_sf"/>
</dbReference>
<dbReference type="GO" id="GO:0055085">
    <property type="term" value="P:transmembrane transport"/>
    <property type="evidence" value="ECO:0007669"/>
    <property type="project" value="InterPro"/>
</dbReference>
<feature type="domain" description="Sodium/calcium exchanger membrane region" evidence="6">
    <location>
        <begin position="25"/>
        <end position="178"/>
    </location>
</feature>
<name>Q6KI24_MYCM1</name>
<feature type="transmembrane region" description="Helical" evidence="5">
    <location>
        <begin position="95"/>
        <end position="113"/>
    </location>
</feature>
<dbReference type="Gene3D" id="1.20.1420.30">
    <property type="entry name" value="NCX, central ion-binding region"/>
    <property type="match status" value="1"/>
</dbReference>
<keyword evidence="3 5" id="KW-1133">Transmembrane helix</keyword>
<accession>Q6KI24</accession>
<dbReference type="Pfam" id="PF01699">
    <property type="entry name" value="Na_Ca_ex"/>
    <property type="match status" value="2"/>
</dbReference>
<feature type="transmembrane region" description="Helical" evidence="5">
    <location>
        <begin position="151"/>
        <end position="172"/>
    </location>
</feature>
<dbReference type="Proteomes" id="UP000009072">
    <property type="component" value="Chromosome"/>
</dbReference>
<dbReference type="EMBL" id="AE017308">
    <property type="protein sequence ID" value="AAT27752.1"/>
    <property type="molecule type" value="Genomic_DNA"/>
</dbReference>
<organism evidence="7 8">
    <name type="scientific">Mycoplasma mobile (strain ATCC 43663 / 163K / NCTC 11711)</name>
    <name type="common">Mesomycoplasma mobile</name>
    <dbReference type="NCBI Taxonomy" id="267748"/>
    <lineage>
        <taxon>Bacteria</taxon>
        <taxon>Bacillati</taxon>
        <taxon>Mycoplasmatota</taxon>
        <taxon>Mycoplasmoidales</taxon>
        <taxon>Metamycoplasmataceae</taxon>
        <taxon>Mesomycoplasma</taxon>
    </lineage>
</organism>
<feature type="transmembrane region" description="Helical" evidence="5">
    <location>
        <begin position="266"/>
        <end position="285"/>
    </location>
</feature>
<dbReference type="RefSeq" id="WP_011264786.1">
    <property type="nucleotide sequence ID" value="NC_006908.1"/>
</dbReference>
<feature type="transmembrane region" description="Helical" evidence="5">
    <location>
        <begin position="333"/>
        <end position="354"/>
    </location>
</feature>
<feature type="transmembrane region" description="Helical" evidence="5">
    <location>
        <begin position="125"/>
        <end position="145"/>
    </location>
</feature>
<evidence type="ECO:0000256" key="3">
    <source>
        <dbReference type="ARBA" id="ARBA00022989"/>
    </source>
</evidence>
<comment type="subcellular location">
    <subcellularLocation>
        <location evidence="1">Membrane</location>
        <topology evidence="1">Multi-pass membrane protein</topology>
    </subcellularLocation>
</comment>
<feature type="transmembrane region" description="Helical" evidence="5">
    <location>
        <begin position="23"/>
        <end position="44"/>
    </location>
</feature>
<protein>
    <submittedName>
        <fullName evidence="7">Ca2+/Na+ antiporter</fullName>
    </submittedName>
</protein>
<dbReference type="AlphaFoldDB" id="Q6KI24"/>
<evidence type="ECO:0000256" key="1">
    <source>
        <dbReference type="ARBA" id="ARBA00004141"/>
    </source>
</evidence>
<evidence type="ECO:0000259" key="6">
    <source>
        <dbReference type="Pfam" id="PF01699"/>
    </source>
</evidence>
<evidence type="ECO:0000256" key="2">
    <source>
        <dbReference type="ARBA" id="ARBA00022692"/>
    </source>
</evidence>
<evidence type="ECO:0000313" key="7">
    <source>
        <dbReference type="EMBL" id="AAT27752.1"/>
    </source>
</evidence>
<dbReference type="HOGENOM" id="CLU_721428_0_0_14"/>
<sequence length="355" mass="38835">MNSTQQSIFPGINNLTSSPGIQFYIWFLFLLMAGILSFISLNLVKNAEIIIAKTKLGGAFVGGVLISAITSMPEFITAVSQAGFGNAETGISDDLGSNAFAIFLIMITGLLLYRDLFLVKVKGFTRVIILISLVSSLFYGIILLIGQDAIIGVVGQYAIGVIPAIFLIIYLISTYLQYKYGGDDEVHETVLKEKFKNKNVRKTFFWFIIWAILLCAASLGVNFIINGMQIVYGIDSNSAGGLILAITTSLPEIISFGFFMKNKQPIAAFGTLIGSAIFNNSLIFWADLAFRQNSIVIGQRGSDTFAIAFLVAGLLALLSLIIFFPKFFSKKRYYFIIPALGVISFVVGWSLIIAY</sequence>
<gene>
    <name evidence="7" type="primary">ecm27</name>
    <name evidence="7" type="ordered locus">MMOB2660</name>
</gene>
<dbReference type="KEGG" id="mmo:MMOB2660"/>
<keyword evidence="2 5" id="KW-0812">Transmembrane</keyword>
<feature type="transmembrane region" description="Helical" evidence="5">
    <location>
        <begin position="56"/>
        <end position="75"/>
    </location>
</feature>
<evidence type="ECO:0000256" key="5">
    <source>
        <dbReference type="SAM" id="Phobius"/>
    </source>
</evidence>
<feature type="transmembrane region" description="Helical" evidence="5">
    <location>
        <begin position="305"/>
        <end position="324"/>
    </location>
</feature>
<dbReference type="InterPro" id="IPR004837">
    <property type="entry name" value="NaCa_Exmemb"/>
</dbReference>
<feature type="domain" description="Sodium/calcium exchanger membrane region" evidence="6">
    <location>
        <begin position="208"/>
        <end position="355"/>
    </location>
</feature>
<reference evidence="7 8" key="1">
    <citation type="journal article" date="2004" name="Genome Res.">
        <title>The complete genome and proteome of Mycoplasma mobile.</title>
        <authorList>
            <person name="Jaffe J.D."/>
            <person name="Stange-Thomann N."/>
            <person name="Smith C."/>
            <person name="DeCaprio D."/>
            <person name="Fisher S."/>
            <person name="Butler J."/>
            <person name="Calvo S."/>
            <person name="Elkins T."/>
            <person name="FitzGerald M.G."/>
            <person name="Hafez N."/>
            <person name="Kodira C.D."/>
            <person name="Major J."/>
            <person name="Wang S."/>
            <person name="Wilkinson J."/>
            <person name="Nicol R."/>
            <person name="Nusbaum C."/>
            <person name="Birren B."/>
            <person name="Berg H.C."/>
            <person name="Church G.M."/>
        </authorList>
    </citation>
    <scope>NUCLEOTIDE SEQUENCE [LARGE SCALE GENOMIC DNA]</scope>
    <source>
        <strain evidence="8">ATCC 43663 / 163K / NCTC 11711</strain>
    </source>
</reference>
<dbReference type="GO" id="GO:0016020">
    <property type="term" value="C:membrane"/>
    <property type="evidence" value="ECO:0007669"/>
    <property type="project" value="UniProtKB-SubCell"/>
</dbReference>